<dbReference type="Proteomes" id="UP001155010">
    <property type="component" value="Unassembled WGS sequence"/>
</dbReference>
<dbReference type="AlphaFoldDB" id="A0A9X2ZT65"/>
<comment type="caution">
    <text evidence="1">The sequence shown here is derived from an EMBL/GenBank/DDBJ whole genome shotgun (WGS) entry which is preliminary data.</text>
</comment>
<gene>
    <name evidence="1" type="ORF">GGP83_003095</name>
</gene>
<name>A0A9X2ZT65_9BACT</name>
<proteinExistence type="predicted"/>
<accession>A0A9X2ZT65</accession>
<evidence type="ECO:0000313" key="1">
    <source>
        <dbReference type="EMBL" id="MCS3953120.1"/>
    </source>
</evidence>
<sequence>MAGLIEAAATKWGLDTAESVVQKVVPETPSETTNSIRDAIDRAAESFHERYEDRYGGKNTSFLVRKKNVETIIWSTLPGNGPLSGEDLIGEGFEQAEEAPVEVRNEFVELLHEEMRRDRRLGEILERQEQRRKANRHREKLLDEVETIRQATEEEEWFGESVGKDPRSNYLQYLQNIADRFEEDTHSIALDVVPGGKERRREAGSEEYAEKRRKLPEMLEEREALLLTGPPGSGKSVMIEQHLWRMAIEAAAGPIGEKGFCEGQSPIPIYVTPGRGDIFDRIAHALHRDGLGDRTFSEEWVRRALSTGHFFLAIDDANRFARNGLSDILDYASDTQVILLSRDRPQIRREAANHYHVAPLTESQAKSVLRPDLGEETEAFYYQTQRDERLRALARKPQTLQLLASSRTENLWIPDDRFGLYEKAFKSRHRKEEPRGDLLDEAWFKRRLLGGVALDTATSSKSYTLPRPEAHKSINRAVQRLEEEGYDLGAISAPGALDTLERQGQVVADGETIQFEHDRWLEFFAACELVEREDSLGSIAGEEARREIAFFAGALSTIESEIRDKPEFWADFWRRVALLDPFWALTCRGQRKSRYRREDESPVGVQDRQQILNELPDPSEAEIKEAYSAYAETYERLWDIHCPRMAEIFPPHTDGRVGVLVERDLHESAFPGEAHLHGFVEVAPEEPRTHLVDELEYTYHDDGETTPARILASSADPARGTPPAVAALKRLKDTLERALEKDQLWEPAPLLQERAYFEAVALHRANLDSSRTDVPLSIEVDQLRRGLEQLSWASKGKLDPSDRLGTRRKISYSEWLETMEEAEQRNVLTRPLKPPIPPPWTVIPTCDGQPLSDTEIEKLTEWSVEYYETMYQILFELIEQGFPTTKQRFRCFADTFPVLVVLALGDRSEGQVRRPKNKLSRARLGEVWTIQRRDSPEERVEVMTVEDDSEARKLAEEKGTMGVWRTGWSMWFRPSILPLQHGIYRKVRDDLEKLLRGKSPRLH</sequence>
<organism evidence="1 2">
    <name type="scientific">Salinibacter ruber</name>
    <dbReference type="NCBI Taxonomy" id="146919"/>
    <lineage>
        <taxon>Bacteria</taxon>
        <taxon>Pseudomonadati</taxon>
        <taxon>Rhodothermota</taxon>
        <taxon>Rhodothermia</taxon>
        <taxon>Rhodothermales</taxon>
        <taxon>Salinibacteraceae</taxon>
        <taxon>Salinibacter</taxon>
    </lineage>
</organism>
<protein>
    <submittedName>
        <fullName evidence="1">Uncharacterized protein</fullName>
    </submittedName>
</protein>
<dbReference type="SUPFAM" id="SSF52540">
    <property type="entry name" value="P-loop containing nucleoside triphosphate hydrolases"/>
    <property type="match status" value="1"/>
</dbReference>
<dbReference type="InterPro" id="IPR027417">
    <property type="entry name" value="P-loop_NTPase"/>
</dbReference>
<dbReference type="RefSeq" id="WP_259082465.1">
    <property type="nucleotide sequence ID" value="NZ_JANUBB010000016.1"/>
</dbReference>
<dbReference type="EMBL" id="JANUBB010000016">
    <property type="protein sequence ID" value="MCS3953120.1"/>
    <property type="molecule type" value="Genomic_DNA"/>
</dbReference>
<reference evidence="1" key="1">
    <citation type="submission" date="2022-08" db="EMBL/GenBank/DDBJ databases">
        <title>Genomic Encyclopedia of Type Strains, Phase V (KMG-V): Genome sequencing to study the core and pangenomes of soil and plant-associated prokaryotes.</title>
        <authorList>
            <person name="Whitman W."/>
        </authorList>
    </citation>
    <scope>NUCLEOTIDE SEQUENCE</scope>
    <source>
        <strain evidence="1">SP2017</strain>
    </source>
</reference>
<evidence type="ECO:0000313" key="2">
    <source>
        <dbReference type="Proteomes" id="UP001155010"/>
    </source>
</evidence>